<accession>A0ACC2GKP9</accession>
<gene>
    <name evidence="1" type="ORF">DPEC_G00155650</name>
</gene>
<dbReference type="EMBL" id="CM055739">
    <property type="protein sequence ID" value="KAJ8004137.1"/>
    <property type="molecule type" value="Genomic_DNA"/>
</dbReference>
<protein>
    <submittedName>
        <fullName evidence="1">Uncharacterized protein</fullName>
    </submittedName>
</protein>
<comment type="caution">
    <text evidence="1">The sequence shown here is derived from an EMBL/GenBank/DDBJ whole genome shotgun (WGS) entry which is preliminary data.</text>
</comment>
<name>A0ACC2GKP9_DALPE</name>
<dbReference type="Proteomes" id="UP001157502">
    <property type="component" value="Chromosome 12"/>
</dbReference>
<organism evidence="1 2">
    <name type="scientific">Dallia pectoralis</name>
    <name type="common">Alaska blackfish</name>
    <dbReference type="NCBI Taxonomy" id="75939"/>
    <lineage>
        <taxon>Eukaryota</taxon>
        <taxon>Metazoa</taxon>
        <taxon>Chordata</taxon>
        <taxon>Craniata</taxon>
        <taxon>Vertebrata</taxon>
        <taxon>Euteleostomi</taxon>
        <taxon>Actinopterygii</taxon>
        <taxon>Neopterygii</taxon>
        <taxon>Teleostei</taxon>
        <taxon>Protacanthopterygii</taxon>
        <taxon>Esociformes</taxon>
        <taxon>Umbridae</taxon>
        <taxon>Dallia</taxon>
    </lineage>
</organism>
<keyword evidence="2" id="KW-1185">Reference proteome</keyword>
<reference evidence="1" key="1">
    <citation type="submission" date="2021-05" db="EMBL/GenBank/DDBJ databases">
        <authorList>
            <person name="Pan Q."/>
            <person name="Jouanno E."/>
            <person name="Zahm M."/>
            <person name="Klopp C."/>
            <person name="Cabau C."/>
            <person name="Louis A."/>
            <person name="Berthelot C."/>
            <person name="Parey E."/>
            <person name="Roest Crollius H."/>
            <person name="Montfort J."/>
            <person name="Robinson-Rechavi M."/>
            <person name="Bouchez O."/>
            <person name="Lampietro C."/>
            <person name="Lopez Roques C."/>
            <person name="Donnadieu C."/>
            <person name="Postlethwait J."/>
            <person name="Bobe J."/>
            <person name="Dillon D."/>
            <person name="Chandos A."/>
            <person name="von Hippel F."/>
            <person name="Guiguen Y."/>
        </authorList>
    </citation>
    <scope>NUCLEOTIDE SEQUENCE</scope>
    <source>
        <strain evidence="1">YG-Jan2019</strain>
    </source>
</reference>
<proteinExistence type="predicted"/>
<evidence type="ECO:0000313" key="2">
    <source>
        <dbReference type="Proteomes" id="UP001157502"/>
    </source>
</evidence>
<sequence>MSNNPRNIPEAGTPLSTVVPSKRAKVTKDQMVLDPDTEDNVPTPPVFTRKLRKAAVGTGCDIRLRVSVSGNPAPSLSWYHNEEPLAQSKDHDTGGLWIRDCKPSDAGLYTCLASNSLGDTRSSALLAVMDLGNGVQRRGSRGVYNTPLEIDLDLGLVGVVFESGVTRREKEHEKERKGLREFCAMAAILRKMT</sequence>
<evidence type="ECO:0000313" key="1">
    <source>
        <dbReference type="EMBL" id="KAJ8004137.1"/>
    </source>
</evidence>